<dbReference type="Gene3D" id="2.120.10.30">
    <property type="entry name" value="TolB, C-terminal domain"/>
    <property type="match status" value="1"/>
</dbReference>
<protein>
    <submittedName>
        <fullName evidence="3">Dipeptidyl aminopeptidase/acylaminoacyl peptidase</fullName>
    </submittedName>
</protein>
<evidence type="ECO:0000259" key="2">
    <source>
        <dbReference type="Pfam" id="PF00326"/>
    </source>
</evidence>
<keyword evidence="3" id="KW-0645">Protease</keyword>
<reference evidence="3 4" key="1">
    <citation type="submission" date="2019-03" db="EMBL/GenBank/DDBJ databases">
        <title>Genomic Encyclopedia of Type Strains, Phase IV (KMG-IV): sequencing the most valuable type-strain genomes for metagenomic binning, comparative biology and taxonomic classification.</title>
        <authorList>
            <person name="Goeker M."/>
        </authorList>
    </citation>
    <scope>NUCLEOTIDE SEQUENCE [LARGE SCALE GENOMIC DNA]</scope>
    <source>
        <strain evidence="3 4">DSM 25903</strain>
    </source>
</reference>
<dbReference type="InterPro" id="IPR001375">
    <property type="entry name" value="Peptidase_S9_cat"/>
</dbReference>
<feature type="domain" description="Peptidase S9 prolyl oligopeptidase catalytic" evidence="2">
    <location>
        <begin position="393"/>
        <end position="605"/>
    </location>
</feature>
<dbReference type="Gene3D" id="3.40.50.1820">
    <property type="entry name" value="alpha/beta hydrolase"/>
    <property type="match status" value="1"/>
</dbReference>
<dbReference type="RefSeq" id="WP_133773301.1">
    <property type="nucleotide sequence ID" value="NZ_SNZR01000015.1"/>
</dbReference>
<dbReference type="EMBL" id="SNZR01000015">
    <property type="protein sequence ID" value="TDR88097.1"/>
    <property type="molecule type" value="Genomic_DNA"/>
</dbReference>
<name>A0A4R7BV72_9HYPH</name>
<gene>
    <name evidence="3" type="ORF">EV668_3965</name>
</gene>
<dbReference type="InterPro" id="IPR002470">
    <property type="entry name" value="Peptidase_S9A"/>
</dbReference>
<dbReference type="Proteomes" id="UP000295122">
    <property type="component" value="Unassembled WGS sequence"/>
</dbReference>
<sequence>MKDLIPRRHLFGNPVRASYQISPDGSRLAWLAPLDDVLNVWVAPTDDLAAAKPVTQDKGRGIIAYFWTYDGRHLVYVQDREGDENYHVYAVDPDLGESRDLTPIDGVAAHVVGVSRIRRGEILVALNDRDPRFHDLHIVDLATGERRLIQENPGFLGFVTDEDYAVHFAVQPHPDGSSEVLKRDGDAWTSWLVFDAEDTRVSGPDHLDASGRVLFCRDSRGRDTAALTRIDVASGEAAVLAAHDEADVGAVIHDVETFEPLAYAVNHERSRWHALDERIAGDLAFLDGQPIGDWRLAGRTEDDRLWVVAADSDTRPGRTWLYDREARRLTDLGTGRPELDGLPLAPMRALTIRARDGLGLVSYLTRPLGASSPGPLVLLVHGGPWGRDAFGFNVYHQWLADRGYAVLSVNFRASTGFGKSFVNAGDREWGRRMDDDLLDAVDWAIAEGVADPKRIAIMGGSYGGYAVLAAMTRNPDLYACGVDIVGPANLDTLLKTVPPYWESFRAQLVRAIGDPDTEEGMALIRDRSPVHHADRIRAPLLIAQGANDPRVKQAESDQMVEAMTAKGVPVTYLLFPDEGHGFVRPPNRLAFNERTEAFLARHLGGRAEPGRADETVGTTMQIIRDDPPRA</sequence>
<evidence type="ECO:0000313" key="4">
    <source>
        <dbReference type="Proteomes" id="UP000295122"/>
    </source>
</evidence>
<evidence type="ECO:0000256" key="1">
    <source>
        <dbReference type="ARBA" id="ARBA00022801"/>
    </source>
</evidence>
<dbReference type="GO" id="GO:0004177">
    <property type="term" value="F:aminopeptidase activity"/>
    <property type="evidence" value="ECO:0007669"/>
    <property type="project" value="UniProtKB-KW"/>
</dbReference>
<dbReference type="PANTHER" id="PTHR42776:SF27">
    <property type="entry name" value="DIPEPTIDYL PEPTIDASE FAMILY MEMBER 6"/>
    <property type="match status" value="1"/>
</dbReference>
<dbReference type="PRINTS" id="PR00862">
    <property type="entry name" value="PROLIGOPTASE"/>
</dbReference>
<dbReference type="AlphaFoldDB" id="A0A4R7BV72"/>
<dbReference type="InterPro" id="IPR029058">
    <property type="entry name" value="AB_hydrolase_fold"/>
</dbReference>
<keyword evidence="4" id="KW-1185">Reference proteome</keyword>
<comment type="caution">
    <text evidence="3">The sequence shown here is derived from an EMBL/GenBank/DDBJ whole genome shotgun (WGS) entry which is preliminary data.</text>
</comment>
<accession>A0A4R7BV72</accession>
<dbReference type="Pfam" id="PF00326">
    <property type="entry name" value="Peptidase_S9"/>
    <property type="match status" value="1"/>
</dbReference>
<keyword evidence="3" id="KW-0031">Aminopeptidase</keyword>
<proteinExistence type="predicted"/>
<dbReference type="SUPFAM" id="SSF82171">
    <property type="entry name" value="DPP6 N-terminal domain-like"/>
    <property type="match status" value="1"/>
</dbReference>
<dbReference type="OrthoDB" id="1094230at2"/>
<dbReference type="InterPro" id="IPR011042">
    <property type="entry name" value="6-blade_b-propeller_TolB-like"/>
</dbReference>
<dbReference type="SUPFAM" id="SSF53474">
    <property type="entry name" value="alpha/beta-Hydrolases"/>
    <property type="match status" value="1"/>
</dbReference>
<organism evidence="3 4">
    <name type="scientific">Enterovirga rhinocerotis</name>
    <dbReference type="NCBI Taxonomy" id="1339210"/>
    <lineage>
        <taxon>Bacteria</taxon>
        <taxon>Pseudomonadati</taxon>
        <taxon>Pseudomonadota</taxon>
        <taxon>Alphaproteobacteria</taxon>
        <taxon>Hyphomicrobiales</taxon>
        <taxon>Methylobacteriaceae</taxon>
        <taxon>Enterovirga</taxon>
    </lineage>
</organism>
<keyword evidence="1" id="KW-0378">Hydrolase</keyword>
<dbReference type="PANTHER" id="PTHR42776">
    <property type="entry name" value="SERINE PEPTIDASE S9 FAMILY MEMBER"/>
    <property type="match status" value="1"/>
</dbReference>
<evidence type="ECO:0000313" key="3">
    <source>
        <dbReference type="EMBL" id="TDR88097.1"/>
    </source>
</evidence>
<dbReference type="GO" id="GO:0004252">
    <property type="term" value="F:serine-type endopeptidase activity"/>
    <property type="evidence" value="ECO:0007669"/>
    <property type="project" value="InterPro"/>
</dbReference>
<dbReference type="GO" id="GO:0006508">
    <property type="term" value="P:proteolysis"/>
    <property type="evidence" value="ECO:0007669"/>
    <property type="project" value="InterPro"/>
</dbReference>